<keyword evidence="9" id="KW-0828">Tyrosine catabolism</keyword>
<keyword evidence="6 13" id="KW-0378">Hydrolase</keyword>
<accession>A0ABX0ZGK0</accession>
<dbReference type="Pfam" id="PF01557">
    <property type="entry name" value="FAA_hydrolase"/>
    <property type="match status" value="1"/>
</dbReference>
<protein>
    <recommendedName>
        <fullName evidence="4">fumarylacetoacetase</fullName>
        <ecNumber evidence="4">3.7.1.2</ecNumber>
    </recommendedName>
</protein>
<dbReference type="Gene3D" id="3.90.850.10">
    <property type="entry name" value="Fumarylacetoacetase-like, C-terminal domain"/>
    <property type="match status" value="1"/>
</dbReference>
<proteinExistence type="predicted"/>
<dbReference type="InterPro" id="IPR015377">
    <property type="entry name" value="Fumarylacetoacetase_N"/>
</dbReference>
<evidence type="ECO:0000256" key="3">
    <source>
        <dbReference type="ARBA" id="ARBA00004782"/>
    </source>
</evidence>
<dbReference type="GO" id="GO:0004334">
    <property type="term" value="F:fumarylacetoacetase activity"/>
    <property type="evidence" value="ECO:0007669"/>
    <property type="project" value="UniProtKB-EC"/>
</dbReference>
<name>A0ABX0ZGK0_9ACTN</name>
<feature type="domain" description="Fumarylacetoacetase N-terminal" evidence="12">
    <location>
        <begin position="15"/>
        <end position="108"/>
    </location>
</feature>
<evidence type="ECO:0000256" key="9">
    <source>
        <dbReference type="ARBA" id="ARBA00022878"/>
    </source>
</evidence>
<keyword evidence="14" id="KW-1185">Reference proteome</keyword>
<comment type="caution">
    <text evidence="13">The sequence shown here is derived from an EMBL/GenBank/DDBJ whole genome shotgun (WGS) entry which is preliminary data.</text>
</comment>
<evidence type="ECO:0000256" key="7">
    <source>
        <dbReference type="ARBA" id="ARBA00022837"/>
    </source>
</evidence>
<dbReference type="SUPFAM" id="SSF63433">
    <property type="entry name" value="Fumarylacetoacetate hydrolase, FAH, N-terminal domain"/>
    <property type="match status" value="1"/>
</dbReference>
<dbReference type="Pfam" id="PF09298">
    <property type="entry name" value="FAA_hydrolase_N"/>
    <property type="match status" value="1"/>
</dbReference>
<keyword evidence="10" id="KW-0585">Phenylalanine catabolism</keyword>
<keyword evidence="8" id="KW-0460">Magnesium</keyword>
<dbReference type="InterPro" id="IPR036663">
    <property type="entry name" value="Fumarylacetoacetase_C_sf"/>
</dbReference>
<comment type="pathway">
    <text evidence="3">Amino-acid degradation; L-phenylalanine degradation; acetoacetate and fumarate from L-phenylalanine: step 6/6.</text>
</comment>
<keyword evidence="5" id="KW-0479">Metal-binding</keyword>
<evidence type="ECO:0000256" key="1">
    <source>
        <dbReference type="ARBA" id="ARBA00001913"/>
    </source>
</evidence>
<comment type="cofactor">
    <cofactor evidence="2">
        <name>Mg(2+)</name>
        <dbReference type="ChEBI" id="CHEBI:18420"/>
    </cofactor>
</comment>
<dbReference type="NCBIfam" id="TIGR01266">
    <property type="entry name" value="fum_ac_acetase"/>
    <property type="match status" value="1"/>
</dbReference>
<dbReference type="InterPro" id="IPR011234">
    <property type="entry name" value="Fumarylacetoacetase-like_C"/>
</dbReference>
<dbReference type="EMBL" id="JAATEO010000050">
    <property type="protein sequence ID" value="NJP35674.1"/>
    <property type="molecule type" value="Genomic_DNA"/>
</dbReference>
<dbReference type="InterPro" id="IPR036462">
    <property type="entry name" value="Fumarylacetoacetase_N_sf"/>
</dbReference>
<keyword evidence="7" id="KW-0106">Calcium</keyword>
<dbReference type="SUPFAM" id="SSF56529">
    <property type="entry name" value="FAH"/>
    <property type="match status" value="1"/>
</dbReference>
<evidence type="ECO:0000256" key="5">
    <source>
        <dbReference type="ARBA" id="ARBA00022723"/>
    </source>
</evidence>
<evidence type="ECO:0000313" key="13">
    <source>
        <dbReference type="EMBL" id="NJP35674.1"/>
    </source>
</evidence>
<evidence type="ECO:0000259" key="11">
    <source>
        <dbReference type="Pfam" id="PF01557"/>
    </source>
</evidence>
<evidence type="ECO:0000313" key="14">
    <source>
        <dbReference type="Proteomes" id="UP000783871"/>
    </source>
</evidence>
<dbReference type="EC" id="3.7.1.2" evidence="4"/>
<dbReference type="Proteomes" id="UP000783871">
    <property type="component" value="Unassembled WGS sequence"/>
</dbReference>
<feature type="domain" description="Fumarylacetoacetase-like C-terminal" evidence="11">
    <location>
        <begin position="115"/>
        <end position="378"/>
    </location>
</feature>
<evidence type="ECO:0000256" key="10">
    <source>
        <dbReference type="ARBA" id="ARBA00023232"/>
    </source>
</evidence>
<dbReference type="InterPro" id="IPR005959">
    <property type="entry name" value="Fumarylacetoacetase"/>
</dbReference>
<evidence type="ECO:0000256" key="4">
    <source>
        <dbReference type="ARBA" id="ARBA00012094"/>
    </source>
</evidence>
<reference evidence="13 14" key="1">
    <citation type="submission" date="2020-03" db="EMBL/GenBank/DDBJ databases">
        <title>WGS of actinomycetes isolated from Thailand.</title>
        <authorList>
            <person name="Thawai C."/>
        </authorList>
    </citation>
    <scope>NUCLEOTIDE SEQUENCE [LARGE SCALE GENOMIC DNA]</scope>
    <source>
        <strain evidence="13 14">HSS6-12</strain>
    </source>
</reference>
<evidence type="ECO:0000256" key="8">
    <source>
        <dbReference type="ARBA" id="ARBA00022842"/>
    </source>
</evidence>
<gene>
    <name evidence="13" type="primary">fahA</name>
    <name evidence="13" type="ORF">HCJ94_27850</name>
</gene>
<evidence type="ECO:0000259" key="12">
    <source>
        <dbReference type="Pfam" id="PF09298"/>
    </source>
</evidence>
<dbReference type="PANTHER" id="PTHR43069:SF2">
    <property type="entry name" value="FUMARYLACETOACETASE"/>
    <property type="match status" value="1"/>
</dbReference>
<comment type="cofactor">
    <cofactor evidence="1">
        <name>Ca(2+)</name>
        <dbReference type="ChEBI" id="CHEBI:29108"/>
    </cofactor>
</comment>
<evidence type="ECO:0000256" key="6">
    <source>
        <dbReference type="ARBA" id="ARBA00022801"/>
    </source>
</evidence>
<dbReference type="RefSeq" id="WP_168003990.1">
    <property type="nucleotide sequence ID" value="NZ_JAATEO010000050.1"/>
</dbReference>
<dbReference type="PANTHER" id="PTHR43069">
    <property type="entry name" value="FUMARYLACETOACETASE"/>
    <property type="match status" value="1"/>
</dbReference>
<dbReference type="Gene3D" id="2.30.30.230">
    <property type="entry name" value="Fumarylacetoacetase, N-terminal domain"/>
    <property type="match status" value="1"/>
</dbReference>
<evidence type="ECO:0000256" key="2">
    <source>
        <dbReference type="ARBA" id="ARBA00001946"/>
    </source>
</evidence>
<organism evidence="13 14">
    <name type="scientific">Micromonospora thermarum</name>
    <dbReference type="NCBI Taxonomy" id="2720024"/>
    <lineage>
        <taxon>Bacteria</taxon>
        <taxon>Bacillati</taxon>
        <taxon>Actinomycetota</taxon>
        <taxon>Actinomycetes</taxon>
        <taxon>Micromonosporales</taxon>
        <taxon>Micromonosporaceae</taxon>
        <taxon>Micromonospora</taxon>
    </lineage>
</organism>
<sequence length="399" mass="42411">MTWVTGAEGSPYGVHNLPYGVFRTADREPRVGVRVGDLVLDLGGAEAAGLVLAAGALGRPRLNEFLALGRPQWTAVRQRITELLTDSAHRAAVEPLLVPLAEVELLLPFEVADYVDFYSSEHHAANVGQIFRPGQPPLLPNWKHLPIGYHGRAGTVVVSGTPVVRPQGQRATPQGPVTGPSVRLDIEAEVGFVVGVPSPLGRPVAAGDFAEHVFGVVLVNDWSARDIQAWEYQPLGPFLGKSFATSVSAWVTPLEALGAAFVPAPDQDPPVADYLRDEPHLGLDLSLTVEWNGERVSQPPFATMYWTPAQQLAHLTVNGASLRTGDLYASGTVSGPERHQVGSFLELTWGGTEPVKVGGGETRTFLEDGDTVTITATAPGPDGTTLALGEVTGTIFPAR</sequence>